<dbReference type="Proteomes" id="UP001500483">
    <property type="component" value="Unassembled WGS sequence"/>
</dbReference>
<evidence type="ECO:0000313" key="6">
    <source>
        <dbReference type="EMBL" id="GAA3365625.1"/>
    </source>
</evidence>
<gene>
    <name evidence="6" type="ORF">GCM10020366_66270</name>
</gene>
<evidence type="ECO:0000256" key="2">
    <source>
        <dbReference type="ARBA" id="ARBA00022692"/>
    </source>
</evidence>
<feature type="transmembrane region" description="Helical" evidence="5">
    <location>
        <begin position="34"/>
        <end position="54"/>
    </location>
</feature>
<sequence>MSADTSSGQGAENGSAPQVPATGWARFKQIGPGIMAAATGVGAGDLVATMVAGARYGYTLFWAVLLGTVFKLALGEAVGRWHLGGERTMLSGWRSLGRWATAYFGVYIVIWGFVYGATAMSASALPLNALFPVLPVGGWAALCGLLGLALVWFGRYAVLEKIMTVLVGVMFVTVVGTAFLVGPNLLELGEGLVPRLPAGSVAYVLGLMGGVGGTITMAAYGYWTFAKGWRTPKWLPIMRMDNTVGYLTTGIFVVAMLVVGAEILLGQDLTESDKGLLNLGDVLAADYGEWARIPFLVGFFAVAFSSVIGVWNGVSLLFADWWRTWRLPKEAPVETAEAYDHKAGMHSAPYRIYLLWLTFPPMLLLLFSKPFQLTLVYGVLGALFMPFLAGTLLVLLNSRSMMPAEHRSRWLSNTLLVLCLLLFVGVAINELVGLF</sequence>
<protein>
    <submittedName>
        <fullName evidence="6">Nramp family divalent metal transporter</fullName>
    </submittedName>
</protein>
<feature type="transmembrane region" description="Helical" evidence="5">
    <location>
        <begin position="201"/>
        <end position="223"/>
    </location>
</feature>
<dbReference type="InterPro" id="IPR001046">
    <property type="entry name" value="NRAMP_fam"/>
</dbReference>
<dbReference type="EMBL" id="BAAAYK010000038">
    <property type="protein sequence ID" value="GAA3365625.1"/>
    <property type="molecule type" value="Genomic_DNA"/>
</dbReference>
<evidence type="ECO:0000256" key="4">
    <source>
        <dbReference type="ARBA" id="ARBA00023136"/>
    </source>
</evidence>
<feature type="transmembrane region" description="Helical" evidence="5">
    <location>
        <begin position="374"/>
        <end position="398"/>
    </location>
</feature>
<feature type="transmembrane region" description="Helical" evidence="5">
    <location>
        <begin position="162"/>
        <end position="181"/>
    </location>
</feature>
<keyword evidence="4 5" id="KW-0472">Membrane</keyword>
<evidence type="ECO:0000256" key="1">
    <source>
        <dbReference type="ARBA" id="ARBA00004141"/>
    </source>
</evidence>
<keyword evidence="2 5" id="KW-0812">Transmembrane</keyword>
<feature type="transmembrane region" description="Helical" evidence="5">
    <location>
        <begin position="129"/>
        <end position="153"/>
    </location>
</feature>
<organism evidence="6 7">
    <name type="scientific">Saccharopolyspora gregorii</name>
    <dbReference type="NCBI Taxonomy" id="33914"/>
    <lineage>
        <taxon>Bacteria</taxon>
        <taxon>Bacillati</taxon>
        <taxon>Actinomycetota</taxon>
        <taxon>Actinomycetes</taxon>
        <taxon>Pseudonocardiales</taxon>
        <taxon>Pseudonocardiaceae</taxon>
        <taxon>Saccharopolyspora</taxon>
    </lineage>
</organism>
<dbReference type="NCBIfam" id="NF037982">
    <property type="entry name" value="Nramp_1"/>
    <property type="match status" value="2"/>
</dbReference>
<name>A0ABP6S1I0_9PSEU</name>
<evidence type="ECO:0000256" key="3">
    <source>
        <dbReference type="ARBA" id="ARBA00022989"/>
    </source>
</evidence>
<dbReference type="PANTHER" id="PTHR11706:SF3">
    <property type="entry name" value="METAL ION TRANSPORT PROTEIN"/>
    <property type="match status" value="1"/>
</dbReference>
<dbReference type="PANTHER" id="PTHR11706">
    <property type="entry name" value="SOLUTE CARRIER PROTEIN FAMILY 11 MEMBER"/>
    <property type="match status" value="1"/>
</dbReference>
<feature type="transmembrane region" description="Helical" evidence="5">
    <location>
        <begin position="244"/>
        <end position="265"/>
    </location>
</feature>
<accession>A0ABP6S1I0</accession>
<feature type="transmembrane region" description="Helical" evidence="5">
    <location>
        <begin position="410"/>
        <end position="428"/>
    </location>
</feature>
<comment type="caution">
    <text evidence="6">The sequence shown here is derived from an EMBL/GenBank/DDBJ whole genome shotgun (WGS) entry which is preliminary data.</text>
</comment>
<evidence type="ECO:0000256" key="5">
    <source>
        <dbReference type="SAM" id="Phobius"/>
    </source>
</evidence>
<dbReference type="RefSeq" id="WP_224958605.1">
    <property type="nucleotide sequence ID" value="NZ_BAAAYK010000038.1"/>
</dbReference>
<comment type="subcellular location">
    <subcellularLocation>
        <location evidence="1">Membrane</location>
        <topology evidence="1">Multi-pass membrane protein</topology>
    </subcellularLocation>
</comment>
<keyword evidence="7" id="KW-1185">Reference proteome</keyword>
<feature type="transmembrane region" description="Helical" evidence="5">
    <location>
        <begin position="293"/>
        <end position="319"/>
    </location>
</feature>
<feature type="transmembrane region" description="Helical" evidence="5">
    <location>
        <begin position="60"/>
        <end position="78"/>
    </location>
</feature>
<feature type="transmembrane region" description="Helical" evidence="5">
    <location>
        <begin position="99"/>
        <end position="117"/>
    </location>
</feature>
<feature type="transmembrane region" description="Helical" evidence="5">
    <location>
        <begin position="350"/>
        <end position="368"/>
    </location>
</feature>
<evidence type="ECO:0000313" key="7">
    <source>
        <dbReference type="Proteomes" id="UP001500483"/>
    </source>
</evidence>
<reference evidence="7" key="1">
    <citation type="journal article" date="2019" name="Int. J. Syst. Evol. Microbiol.">
        <title>The Global Catalogue of Microorganisms (GCM) 10K type strain sequencing project: providing services to taxonomists for standard genome sequencing and annotation.</title>
        <authorList>
            <consortium name="The Broad Institute Genomics Platform"/>
            <consortium name="The Broad Institute Genome Sequencing Center for Infectious Disease"/>
            <person name="Wu L."/>
            <person name="Ma J."/>
        </authorList>
    </citation>
    <scope>NUCLEOTIDE SEQUENCE [LARGE SCALE GENOMIC DNA]</scope>
    <source>
        <strain evidence="7">JCM 9687</strain>
    </source>
</reference>
<proteinExistence type="predicted"/>
<keyword evidence="3 5" id="KW-1133">Transmembrane helix</keyword>
<dbReference type="Pfam" id="PF01566">
    <property type="entry name" value="Nramp"/>
    <property type="match status" value="1"/>
</dbReference>